<name>A0A507DDS5_9FUNG</name>
<dbReference type="Proteomes" id="UP000317494">
    <property type="component" value="Unassembled WGS sequence"/>
</dbReference>
<dbReference type="VEuPathDB" id="FungiDB:SeMB42_g02537"/>
<evidence type="ECO:0000256" key="5">
    <source>
        <dbReference type="ARBA" id="ARBA00022898"/>
    </source>
</evidence>
<dbReference type="GO" id="GO:0019346">
    <property type="term" value="P:transsulfuration"/>
    <property type="evidence" value="ECO:0007669"/>
    <property type="project" value="InterPro"/>
</dbReference>
<sequence length="499" mass="53558">MLHSFQVPPDCYVMRLPREHCCASCEGHCCAEHGNNLWLCAITALIPNMTSKILVAALAFTVATVFSGAASTAKQVQGVLADSAVRQNVNFEYGKLHGHGESKYGNVSEKDGFGTLAVHAGQAPDLATGAVIPSLSLSTTYVQSASGVHKGFTYSRSGNPTRKAFETAMAALEGGKYALAFASGSATTSTVAYLANAGSHIVSVNDVYGGMITYLTKIAPNNGVEVTFANLENPENLRKALKANTKVVWIESPTNPTLRLVDIAAVAKITHEVPGRLLVVDNTFLSPVFQRPLDFGADIIVHSVTKYLNGHSDVIMGVAITNDESLFKSLKLYQSVVGGVPSPFDCYLAHRGLKTLHIRMQKHEQNAFAISSYLQSSPYVQDVIYTGLESHPQHELAKRQQTGHGGMVSFRIKNAGISEADTFLQNLRLFALAESLGGVESLAELPAVMTHCNLSQEKRLELGITDNLIRLSVGIEDAEDLIKDLEQALKIASASGTKI</sequence>
<evidence type="ECO:0000256" key="1">
    <source>
        <dbReference type="ARBA" id="ARBA00001933"/>
    </source>
</evidence>
<evidence type="ECO:0000256" key="9">
    <source>
        <dbReference type="SAM" id="Coils"/>
    </source>
</evidence>
<dbReference type="EC" id="4.4.1.1" evidence="4"/>
<organism evidence="10 11">
    <name type="scientific">Synchytrium endobioticum</name>
    <dbReference type="NCBI Taxonomy" id="286115"/>
    <lineage>
        <taxon>Eukaryota</taxon>
        <taxon>Fungi</taxon>
        <taxon>Fungi incertae sedis</taxon>
        <taxon>Chytridiomycota</taxon>
        <taxon>Chytridiomycota incertae sedis</taxon>
        <taxon>Chytridiomycetes</taxon>
        <taxon>Synchytriales</taxon>
        <taxon>Synchytriaceae</taxon>
        <taxon>Synchytrium</taxon>
    </lineage>
</organism>
<dbReference type="GO" id="GO:0005737">
    <property type="term" value="C:cytoplasm"/>
    <property type="evidence" value="ECO:0007669"/>
    <property type="project" value="TreeGrafter"/>
</dbReference>
<comment type="cofactor">
    <cofactor evidence="1 8">
        <name>pyridoxal 5'-phosphate</name>
        <dbReference type="ChEBI" id="CHEBI:597326"/>
    </cofactor>
</comment>
<dbReference type="GO" id="GO:0004123">
    <property type="term" value="F:cystathionine gamma-lyase activity"/>
    <property type="evidence" value="ECO:0007669"/>
    <property type="project" value="TreeGrafter"/>
</dbReference>
<dbReference type="Gene3D" id="3.40.640.10">
    <property type="entry name" value="Type I PLP-dependent aspartate aminotransferase-like (Major domain)"/>
    <property type="match status" value="1"/>
</dbReference>
<keyword evidence="5 8" id="KW-0663">Pyridoxal phosphate</keyword>
<dbReference type="GO" id="GO:0019343">
    <property type="term" value="P:cysteine biosynthetic process via cystathionine"/>
    <property type="evidence" value="ECO:0007669"/>
    <property type="project" value="TreeGrafter"/>
</dbReference>
<feature type="coiled-coil region" evidence="9">
    <location>
        <begin position="468"/>
        <end position="495"/>
    </location>
</feature>
<accession>A0A507DDS5</accession>
<evidence type="ECO:0000256" key="4">
    <source>
        <dbReference type="ARBA" id="ARBA00012085"/>
    </source>
</evidence>
<evidence type="ECO:0000256" key="3">
    <source>
        <dbReference type="ARBA" id="ARBA00009077"/>
    </source>
</evidence>
<gene>
    <name evidence="10" type="ORF">SeMB42_g02537</name>
</gene>
<keyword evidence="11" id="KW-1185">Reference proteome</keyword>
<comment type="similarity">
    <text evidence="3 8">Belongs to the trans-sulfuration enzymes family.</text>
</comment>
<evidence type="ECO:0000313" key="11">
    <source>
        <dbReference type="Proteomes" id="UP000317494"/>
    </source>
</evidence>
<protein>
    <recommendedName>
        <fullName evidence="4">cystathionine gamma-lyase</fullName>
        <ecNumber evidence="4">4.4.1.1</ecNumber>
    </recommendedName>
    <alternativeName>
        <fullName evidence="7">Gamma-cystathionase</fullName>
    </alternativeName>
</protein>
<evidence type="ECO:0000256" key="2">
    <source>
        <dbReference type="ARBA" id="ARBA00005038"/>
    </source>
</evidence>
<dbReference type="InterPro" id="IPR015422">
    <property type="entry name" value="PyrdxlP-dep_Trfase_small"/>
</dbReference>
<dbReference type="SUPFAM" id="SSF53383">
    <property type="entry name" value="PLP-dependent transferases"/>
    <property type="match status" value="1"/>
</dbReference>
<proteinExistence type="inferred from homology"/>
<comment type="pathway">
    <text evidence="2">Amino-acid biosynthesis; L-cysteine biosynthesis; L-cysteine from L-homocysteine and L-serine: step 2/2.</text>
</comment>
<keyword evidence="6" id="KW-0198">Cysteine biosynthesis</keyword>
<dbReference type="Pfam" id="PF01053">
    <property type="entry name" value="Cys_Met_Meta_PP"/>
    <property type="match status" value="1"/>
</dbReference>
<evidence type="ECO:0000313" key="10">
    <source>
        <dbReference type="EMBL" id="TPX49666.1"/>
    </source>
</evidence>
<dbReference type="PANTHER" id="PTHR11808">
    <property type="entry name" value="TRANS-SULFURATION ENZYME FAMILY MEMBER"/>
    <property type="match status" value="1"/>
</dbReference>
<keyword evidence="6" id="KW-0028">Amino-acid biosynthesis</keyword>
<dbReference type="PANTHER" id="PTHR11808:SF15">
    <property type="entry name" value="CYSTATHIONINE GAMMA-LYASE"/>
    <property type="match status" value="1"/>
</dbReference>
<dbReference type="FunFam" id="3.40.640.10:FF:000009">
    <property type="entry name" value="Cystathionine gamma-synthase homolog"/>
    <property type="match status" value="1"/>
</dbReference>
<dbReference type="EMBL" id="QEAN01000079">
    <property type="protein sequence ID" value="TPX49666.1"/>
    <property type="molecule type" value="Genomic_DNA"/>
</dbReference>
<reference evidence="10 11" key="1">
    <citation type="journal article" date="2019" name="Sci. Rep.">
        <title>Comparative genomics of chytrid fungi reveal insights into the obligate biotrophic and pathogenic lifestyle of Synchytrium endobioticum.</title>
        <authorList>
            <person name="van de Vossenberg B.T.L.H."/>
            <person name="Warris S."/>
            <person name="Nguyen H.D.T."/>
            <person name="van Gent-Pelzer M.P.E."/>
            <person name="Joly D.L."/>
            <person name="van de Geest H.C."/>
            <person name="Bonants P.J.M."/>
            <person name="Smith D.S."/>
            <person name="Levesque C.A."/>
            <person name="van der Lee T.A.J."/>
        </authorList>
    </citation>
    <scope>NUCLEOTIDE SEQUENCE [LARGE SCALE GENOMIC DNA]</scope>
    <source>
        <strain evidence="10 11">MB42</strain>
    </source>
</reference>
<dbReference type="InterPro" id="IPR000277">
    <property type="entry name" value="Cys/Met-Metab_PyrdxlP-dep_enz"/>
</dbReference>
<dbReference type="GO" id="GO:0030170">
    <property type="term" value="F:pyridoxal phosphate binding"/>
    <property type="evidence" value="ECO:0007669"/>
    <property type="project" value="InterPro"/>
</dbReference>
<evidence type="ECO:0000256" key="8">
    <source>
        <dbReference type="RuleBase" id="RU362118"/>
    </source>
</evidence>
<dbReference type="STRING" id="286115.A0A507DDS5"/>
<dbReference type="InterPro" id="IPR015421">
    <property type="entry name" value="PyrdxlP-dep_Trfase_major"/>
</dbReference>
<dbReference type="CDD" id="cd00614">
    <property type="entry name" value="CGS_like"/>
    <property type="match status" value="1"/>
</dbReference>
<dbReference type="AlphaFoldDB" id="A0A507DDS5"/>
<dbReference type="Gene3D" id="3.90.1150.10">
    <property type="entry name" value="Aspartate Aminotransferase, domain 1"/>
    <property type="match status" value="1"/>
</dbReference>
<dbReference type="FunFam" id="3.90.1150.10:FF:000008">
    <property type="entry name" value="Cystathionine gamma-synthase"/>
    <property type="match status" value="1"/>
</dbReference>
<comment type="caution">
    <text evidence="10">The sequence shown here is derived from an EMBL/GenBank/DDBJ whole genome shotgun (WGS) entry which is preliminary data.</text>
</comment>
<keyword evidence="9" id="KW-0175">Coiled coil</keyword>
<evidence type="ECO:0000256" key="7">
    <source>
        <dbReference type="ARBA" id="ARBA00029853"/>
    </source>
</evidence>
<dbReference type="InterPro" id="IPR015424">
    <property type="entry name" value="PyrdxlP-dep_Trfase"/>
</dbReference>
<evidence type="ECO:0000256" key="6">
    <source>
        <dbReference type="ARBA" id="ARBA00023192"/>
    </source>
</evidence>